<evidence type="ECO:0000313" key="4">
    <source>
        <dbReference type="Proteomes" id="UP000054485"/>
    </source>
</evidence>
<dbReference type="HOGENOM" id="CLU_031413_0_1_1"/>
<dbReference type="SUPFAM" id="SSF51735">
    <property type="entry name" value="NAD(P)-binding Rossmann-fold domains"/>
    <property type="match status" value="1"/>
</dbReference>
<name>A0A0D0BJ99_9AGAM</name>
<feature type="domain" description="Tetrahydrofolate dehydrogenase/cyclohydrolase NAD(P)-binding" evidence="2">
    <location>
        <begin position="183"/>
        <end position="245"/>
    </location>
</feature>
<reference evidence="4" key="2">
    <citation type="submission" date="2015-01" db="EMBL/GenBank/DDBJ databases">
        <title>Evolutionary Origins and Diversification of the Mycorrhizal Mutualists.</title>
        <authorList>
            <consortium name="DOE Joint Genome Institute"/>
            <consortium name="Mycorrhizal Genomics Consortium"/>
            <person name="Kohler A."/>
            <person name="Kuo A."/>
            <person name="Nagy L.G."/>
            <person name="Floudas D."/>
            <person name="Copeland A."/>
            <person name="Barry K.W."/>
            <person name="Cichocki N."/>
            <person name="Veneault-Fourrey C."/>
            <person name="LaButti K."/>
            <person name="Lindquist E.A."/>
            <person name="Lipzen A."/>
            <person name="Lundell T."/>
            <person name="Morin E."/>
            <person name="Murat C."/>
            <person name="Riley R."/>
            <person name="Ohm R."/>
            <person name="Sun H."/>
            <person name="Tunlid A."/>
            <person name="Henrissat B."/>
            <person name="Grigoriev I.V."/>
            <person name="Hibbett D.S."/>
            <person name="Martin F."/>
        </authorList>
    </citation>
    <scope>NUCLEOTIDE SEQUENCE [LARGE SCALE GENOMIC DNA]</scope>
    <source>
        <strain evidence="4">UH-Slu-Lm8-n1</strain>
    </source>
</reference>
<dbReference type="Gene3D" id="3.40.50.10860">
    <property type="entry name" value="Leucine Dehydrogenase, chain A, domain 1"/>
    <property type="match status" value="1"/>
</dbReference>
<dbReference type="PANTHER" id="PTHR48099:SF3">
    <property type="entry name" value="METHYLENETETRAHYDROFOLATE DEHYDROGENASE [NAD(+)]"/>
    <property type="match status" value="1"/>
</dbReference>
<keyword evidence="4" id="KW-1185">Reference proteome</keyword>
<dbReference type="GO" id="GO:0009113">
    <property type="term" value="P:purine nucleobase biosynthetic process"/>
    <property type="evidence" value="ECO:0007669"/>
    <property type="project" value="TreeGrafter"/>
</dbReference>
<dbReference type="FunCoup" id="A0A0D0BJ99">
    <property type="interactions" value="410"/>
</dbReference>
<organism evidence="3 4">
    <name type="scientific">Suillus luteus UH-Slu-Lm8-n1</name>
    <dbReference type="NCBI Taxonomy" id="930992"/>
    <lineage>
        <taxon>Eukaryota</taxon>
        <taxon>Fungi</taxon>
        <taxon>Dikarya</taxon>
        <taxon>Basidiomycota</taxon>
        <taxon>Agaricomycotina</taxon>
        <taxon>Agaricomycetes</taxon>
        <taxon>Agaricomycetidae</taxon>
        <taxon>Boletales</taxon>
        <taxon>Suillineae</taxon>
        <taxon>Suillaceae</taxon>
        <taxon>Suillus</taxon>
    </lineage>
</organism>
<dbReference type="InterPro" id="IPR036291">
    <property type="entry name" value="NAD(P)-bd_dom_sf"/>
</dbReference>
<dbReference type="InterPro" id="IPR020631">
    <property type="entry name" value="THF_DH/CycHdrlase_NAD-bd_dom"/>
</dbReference>
<dbReference type="GO" id="GO:0004488">
    <property type="term" value="F:methylenetetrahydrofolate dehydrogenase (NADP+) activity"/>
    <property type="evidence" value="ECO:0007669"/>
    <property type="project" value="InterPro"/>
</dbReference>
<dbReference type="OrthoDB" id="41403at2759"/>
<dbReference type="InterPro" id="IPR020630">
    <property type="entry name" value="THF_DH/CycHdrlase_cat_dom"/>
</dbReference>
<feature type="domain" description="Tetrahydrofolate dehydrogenase/cyclohydrolase catalytic" evidence="1">
    <location>
        <begin position="14"/>
        <end position="133"/>
    </location>
</feature>
<gene>
    <name evidence="3" type="ORF">CY34DRAFT_76964</name>
</gene>
<dbReference type="GO" id="GO:0004487">
    <property type="term" value="F:methylenetetrahydrofolate dehydrogenase (NAD+) activity"/>
    <property type="evidence" value="ECO:0007669"/>
    <property type="project" value="TreeGrafter"/>
</dbReference>
<proteinExistence type="predicted"/>
<sequence length="423" mass="47287">MPPDAVGKGILLKVDPIADAFRAEVKDGLAASHRAPTLVGILATNASPSRFYAEFTRKQCEGLGMRFILKEVGSAVKQNEGEEARSDGDGVEEVIIEANEDDNIDGIMVYYPIFGGQQDHYLQQIVSPLKDVEGLHSKFHYNLYHNIRFITPASLASTIPSSKVIQPILDDIPPPGTVKSIIPCTPLGVVKCLEYIGVYNKILTYGDRAYGKTVTVINRSEVVGRPLAALLANDGARVFSADIDSIQEYTKRPRSSNPTSARQYLPHHTSHLCTLSLEECLAVSDVVISAVPSASYKVKTEWLKEGCVCVNVAADKNFEKDVRDKASIYIPAVGKVTILMLLRNLCVRSCIVFYFLRHTRSFPHWCQRPATAEALLHAFIWWPYLPVLILFNPRVRKEFSMFIFTSWRLMRMFSCCELCAYYV</sequence>
<dbReference type="PANTHER" id="PTHR48099">
    <property type="entry name" value="C-1-TETRAHYDROFOLATE SYNTHASE, CYTOPLASMIC-RELATED"/>
    <property type="match status" value="1"/>
</dbReference>
<dbReference type="Gene3D" id="3.40.50.720">
    <property type="entry name" value="NAD(P)-binding Rossmann-like Domain"/>
    <property type="match status" value="1"/>
</dbReference>
<dbReference type="Pfam" id="PF00763">
    <property type="entry name" value="THF_DHG_CYH"/>
    <property type="match status" value="1"/>
</dbReference>
<evidence type="ECO:0000313" key="3">
    <source>
        <dbReference type="EMBL" id="KIK45982.1"/>
    </source>
</evidence>
<dbReference type="Proteomes" id="UP000054485">
    <property type="component" value="Unassembled WGS sequence"/>
</dbReference>
<dbReference type="Pfam" id="PF02882">
    <property type="entry name" value="THF_DHG_CYH_C"/>
    <property type="match status" value="1"/>
</dbReference>
<dbReference type="AlphaFoldDB" id="A0A0D0BJ99"/>
<protein>
    <submittedName>
        <fullName evidence="3">Uncharacterized protein</fullName>
    </submittedName>
</protein>
<dbReference type="STRING" id="930992.A0A0D0BJ99"/>
<evidence type="ECO:0000259" key="2">
    <source>
        <dbReference type="Pfam" id="PF02882"/>
    </source>
</evidence>
<dbReference type="EMBL" id="KN835165">
    <property type="protein sequence ID" value="KIK45982.1"/>
    <property type="molecule type" value="Genomic_DNA"/>
</dbReference>
<accession>A0A0D0BJ99</accession>
<dbReference type="InParanoid" id="A0A0D0BJ99"/>
<dbReference type="FunFam" id="3.40.50.720:FF:000401">
    <property type="entry name" value="Related to MTD1-methylenetetrahydrofolate dehydrogenase (NAD+)"/>
    <property type="match status" value="1"/>
</dbReference>
<dbReference type="SUPFAM" id="SSF53223">
    <property type="entry name" value="Aminoacid dehydrogenase-like, N-terminal domain"/>
    <property type="match status" value="1"/>
</dbReference>
<reference evidence="3 4" key="1">
    <citation type="submission" date="2014-04" db="EMBL/GenBank/DDBJ databases">
        <authorList>
            <consortium name="DOE Joint Genome Institute"/>
            <person name="Kuo A."/>
            <person name="Ruytinx J."/>
            <person name="Rineau F."/>
            <person name="Colpaert J."/>
            <person name="Kohler A."/>
            <person name="Nagy L.G."/>
            <person name="Floudas D."/>
            <person name="Copeland A."/>
            <person name="Barry K.W."/>
            <person name="Cichocki N."/>
            <person name="Veneault-Fourrey C."/>
            <person name="LaButti K."/>
            <person name="Lindquist E.A."/>
            <person name="Lipzen A."/>
            <person name="Lundell T."/>
            <person name="Morin E."/>
            <person name="Murat C."/>
            <person name="Sun H."/>
            <person name="Tunlid A."/>
            <person name="Henrissat B."/>
            <person name="Grigoriev I.V."/>
            <person name="Hibbett D.S."/>
            <person name="Martin F."/>
            <person name="Nordberg H.P."/>
            <person name="Cantor M.N."/>
            <person name="Hua S.X."/>
        </authorList>
    </citation>
    <scope>NUCLEOTIDE SEQUENCE [LARGE SCALE GENOMIC DNA]</scope>
    <source>
        <strain evidence="3 4">UH-Slu-Lm8-n1</strain>
    </source>
</reference>
<dbReference type="InterPro" id="IPR046346">
    <property type="entry name" value="Aminoacid_DH-like_N_sf"/>
</dbReference>
<evidence type="ECO:0000259" key="1">
    <source>
        <dbReference type="Pfam" id="PF00763"/>
    </source>
</evidence>
<dbReference type="GO" id="GO:0005829">
    <property type="term" value="C:cytosol"/>
    <property type="evidence" value="ECO:0007669"/>
    <property type="project" value="TreeGrafter"/>
</dbReference>